<organism evidence="2 3">
    <name type="scientific">Cereibacter johrii</name>
    <dbReference type="NCBI Taxonomy" id="445629"/>
    <lineage>
        <taxon>Bacteria</taxon>
        <taxon>Pseudomonadati</taxon>
        <taxon>Pseudomonadota</taxon>
        <taxon>Alphaproteobacteria</taxon>
        <taxon>Rhodobacterales</taxon>
        <taxon>Paracoccaceae</taxon>
        <taxon>Cereibacter</taxon>
    </lineage>
</organism>
<accession>A0ABX5J7G5</accession>
<reference evidence="2 3" key="1">
    <citation type="submission" date="2018-04" db="EMBL/GenBank/DDBJ databases">
        <title>Genomic Encyclopedia of Type Strains, Phase III (KMG-III): the genomes of soil and plant-associated and newly described type strains.</title>
        <authorList>
            <person name="Whitman W."/>
        </authorList>
    </citation>
    <scope>NUCLEOTIDE SEQUENCE [LARGE SCALE GENOMIC DNA]</scope>
    <source>
        <strain evidence="2 3">JA192</strain>
    </source>
</reference>
<evidence type="ECO:0000313" key="3">
    <source>
        <dbReference type="Proteomes" id="UP000240800"/>
    </source>
</evidence>
<dbReference type="RefSeq" id="WP_069331743.1">
    <property type="nucleotide sequence ID" value="NZ_MABH01000122.1"/>
</dbReference>
<gene>
    <name evidence="2" type="ORF">C8J29_11137</name>
</gene>
<feature type="signal peptide" evidence="1">
    <location>
        <begin position="1"/>
        <end position="20"/>
    </location>
</feature>
<protein>
    <submittedName>
        <fullName evidence="2">Trimethylamine-N-oxide reductase cytochrome c-type subunit TorC</fullName>
    </submittedName>
</protein>
<evidence type="ECO:0000256" key="1">
    <source>
        <dbReference type="SAM" id="SignalP"/>
    </source>
</evidence>
<keyword evidence="1" id="KW-0732">Signal</keyword>
<keyword evidence="3" id="KW-1185">Reference proteome</keyword>
<sequence length="203" mass="22334">MRVTSLLLAASLLAPAAASAETGPRWLTASAELRAAPEDPEPAGEILVASPVTVVGPERNGRVEVILTGWTDREGRALFATASPSVELARVEPGLLTLRADSEGEGWMRADLRGWLDTSMLTGDAQALWHKAFADYRAHCTRCHPRRAPEKYSVEEWAEYFRVMGPRTRLPRDEQLLIRAYLQRHASDAAELESVLPPGDVPR</sequence>
<proteinExistence type="predicted"/>
<name>A0ABX5J7G5_9RHOB</name>
<evidence type="ECO:0000313" key="2">
    <source>
        <dbReference type="EMBL" id="PTM75557.1"/>
    </source>
</evidence>
<dbReference type="EMBL" id="PZZW01000011">
    <property type="protein sequence ID" value="PTM75557.1"/>
    <property type="molecule type" value="Genomic_DNA"/>
</dbReference>
<comment type="caution">
    <text evidence="2">The sequence shown here is derived from an EMBL/GenBank/DDBJ whole genome shotgun (WGS) entry which is preliminary data.</text>
</comment>
<dbReference type="Proteomes" id="UP000240800">
    <property type="component" value="Unassembled WGS sequence"/>
</dbReference>
<feature type="chain" id="PRO_5045894080" evidence="1">
    <location>
        <begin position="21"/>
        <end position="203"/>
    </location>
</feature>